<evidence type="ECO:0000256" key="2">
    <source>
        <dbReference type="SAM" id="Phobius"/>
    </source>
</evidence>
<feature type="region of interest" description="Disordered" evidence="1">
    <location>
        <begin position="1"/>
        <end position="52"/>
    </location>
</feature>
<evidence type="ECO:0000256" key="1">
    <source>
        <dbReference type="SAM" id="MobiDB-lite"/>
    </source>
</evidence>
<proteinExistence type="predicted"/>
<organism evidence="3 4">
    <name type="scientific">Populus tomentosa</name>
    <name type="common">Chinese white poplar</name>
    <dbReference type="NCBI Taxonomy" id="118781"/>
    <lineage>
        <taxon>Eukaryota</taxon>
        <taxon>Viridiplantae</taxon>
        <taxon>Streptophyta</taxon>
        <taxon>Embryophyta</taxon>
        <taxon>Tracheophyta</taxon>
        <taxon>Spermatophyta</taxon>
        <taxon>Magnoliopsida</taxon>
        <taxon>eudicotyledons</taxon>
        <taxon>Gunneridae</taxon>
        <taxon>Pentapetalae</taxon>
        <taxon>rosids</taxon>
        <taxon>fabids</taxon>
        <taxon>Malpighiales</taxon>
        <taxon>Salicaceae</taxon>
        <taxon>Saliceae</taxon>
        <taxon>Populus</taxon>
    </lineage>
</organism>
<gene>
    <name evidence="3" type="ORF">POTOM_053855</name>
</gene>
<keyword evidence="4" id="KW-1185">Reference proteome</keyword>
<feature type="compositionally biased region" description="Low complexity" evidence="1">
    <location>
        <begin position="39"/>
        <end position="52"/>
    </location>
</feature>
<comment type="caution">
    <text evidence="3">The sequence shown here is derived from an EMBL/GenBank/DDBJ whole genome shotgun (WGS) entry which is preliminary data.</text>
</comment>
<keyword evidence="2" id="KW-0812">Transmembrane</keyword>
<dbReference type="AlphaFoldDB" id="A0A8X8BZN1"/>
<name>A0A8X8BZN1_POPTO</name>
<dbReference type="OrthoDB" id="1745749at2759"/>
<evidence type="ECO:0000313" key="4">
    <source>
        <dbReference type="Proteomes" id="UP000886885"/>
    </source>
</evidence>
<dbReference type="Proteomes" id="UP000886885">
    <property type="component" value="Chromosome 17A"/>
</dbReference>
<sequence length="256" mass="28407">MMQPPLQALQPSHTPPPSLSTNLESQLTESLAQPSATISNQQSSQNQETQSSHFTAINTEILLQTEQSRASQPHSTMEIELQSQASQPHSTMEIELQSPPPPQLTPSPAINPQQINMIVVKQFTLEWPNIIMAFCFEAAIQIALQYEKPQHSKVPVPFFLLSLAILLTFCSLLVSQLISNRFPEVSKVLEKIAISLAAIAFFTTIASPLIQSLSLRKLEHWSSRSPLLVEADLPPFSASRWLQTSAAHDDCHKQNL</sequence>
<accession>A0A8X8BZN1</accession>
<protein>
    <submittedName>
        <fullName evidence="3">Uncharacterized protein</fullName>
    </submittedName>
</protein>
<dbReference type="EMBL" id="JAAWWB010000033">
    <property type="protein sequence ID" value="KAG6742911.1"/>
    <property type="molecule type" value="Genomic_DNA"/>
</dbReference>
<feature type="region of interest" description="Disordered" evidence="1">
    <location>
        <begin position="82"/>
        <end position="104"/>
    </location>
</feature>
<dbReference type="PANTHER" id="PTHR34741">
    <property type="entry name" value="IMAP FAMILY MEMBER 1, PUTATIVE-RELATED"/>
    <property type="match status" value="1"/>
</dbReference>
<feature type="compositionally biased region" description="Polar residues" evidence="1">
    <location>
        <begin position="19"/>
        <end position="38"/>
    </location>
</feature>
<feature type="transmembrane region" description="Helical" evidence="2">
    <location>
        <begin position="158"/>
        <end position="179"/>
    </location>
</feature>
<dbReference type="PANTHER" id="PTHR34741:SF1">
    <property type="entry name" value="PGG DOMAIN-CONTAINING PROTEIN"/>
    <property type="match status" value="1"/>
</dbReference>
<evidence type="ECO:0000313" key="3">
    <source>
        <dbReference type="EMBL" id="KAG6742911.1"/>
    </source>
</evidence>
<keyword evidence="2" id="KW-0472">Membrane</keyword>
<feature type="transmembrane region" description="Helical" evidence="2">
    <location>
        <begin position="191"/>
        <end position="210"/>
    </location>
</feature>
<reference evidence="3" key="1">
    <citation type="journal article" date="2020" name="bioRxiv">
        <title>Hybrid origin of Populus tomentosa Carr. identified through genome sequencing and phylogenomic analysis.</title>
        <authorList>
            <person name="An X."/>
            <person name="Gao K."/>
            <person name="Chen Z."/>
            <person name="Li J."/>
            <person name="Yang X."/>
            <person name="Yang X."/>
            <person name="Zhou J."/>
            <person name="Guo T."/>
            <person name="Zhao T."/>
            <person name="Huang S."/>
            <person name="Miao D."/>
            <person name="Khan W.U."/>
            <person name="Rao P."/>
            <person name="Ye M."/>
            <person name="Lei B."/>
            <person name="Liao W."/>
            <person name="Wang J."/>
            <person name="Ji L."/>
            <person name="Li Y."/>
            <person name="Guo B."/>
            <person name="Mustafa N.S."/>
            <person name="Li S."/>
            <person name="Yun Q."/>
            <person name="Keller S.R."/>
            <person name="Mao J."/>
            <person name="Zhang R."/>
            <person name="Strauss S.H."/>
        </authorList>
    </citation>
    <scope>NUCLEOTIDE SEQUENCE</scope>
    <source>
        <strain evidence="3">GM15</strain>
        <tissue evidence="3">Leaf</tissue>
    </source>
</reference>
<keyword evidence="2" id="KW-1133">Transmembrane helix</keyword>